<reference evidence="3" key="1">
    <citation type="submission" date="2023-06" db="EMBL/GenBank/DDBJ databases">
        <title>Genome-scale phylogeny and comparative genomics of the fungal order Sordariales.</title>
        <authorList>
            <consortium name="Lawrence Berkeley National Laboratory"/>
            <person name="Hensen N."/>
            <person name="Bonometti L."/>
            <person name="Westerberg I."/>
            <person name="Brannstrom I.O."/>
            <person name="Guillou S."/>
            <person name="Cros-Aarteil S."/>
            <person name="Calhoun S."/>
            <person name="Haridas S."/>
            <person name="Kuo A."/>
            <person name="Mondo S."/>
            <person name="Pangilinan J."/>
            <person name="Riley R."/>
            <person name="Labutti K."/>
            <person name="Andreopoulos B."/>
            <person name="Lipzen A."/>
            <person name="Chen C."/>
            <person name="Yanf M."/>
            <person name="Daum C."/>
            <person name="Ng V."/>
            <person name="Clum A."/>
            <person name="Steindorff A."/>
            <person name="Ohm R."/>
            <person name="Martin F."/>
            <person name="Silar P."/>
            <person name="Natvig D."/>
            <person name="Lalanne C."/>
            <person name="Gautier V."/>
            <person name="Ament-Velasquez S.L."/>
            <person name="Kruys A."/>
            <person name="Hutchinson M.I."/>
            <person name="Powell A.J."/>
            <person name="Barry K."/>
            <person name="Miller A.N."/>
            <person name="Grigoriev I.V."/>
            <person name="Debuchy R."/>
            <person name="Gladieux P."/>
            <person name="Thoren M.H."/>
            <person name="Johannesson H."/>
        </authorList>
    </citation>
    <scope>NUCLEOTIDE SEQUENCE</scope>
    <source>
        <strain evidence="3">PSN4</strain>
    </source>
</reference>
<dbReference type="Proteomes" id="UP001239445">
    <property type="component" value="Unassembled WGS sequence"/>
</dbReference>
<feature type="signal peptide" evidence="2">
    <location>
        <begin position="1"/>
        <end position="19"/>
    </location>
</feature>
<keyword evidence="2" id="KW-0732">Signal</keyword>
<keyword evidence="1" id="KW-0472">Membrane</keyword>
<feature type="transmembrane region" description="Helical" evidence="1">
    <location>
        <begin position="137"/>
        <end position="157"/>
    </location>
</feature>
<dbReference type="EMBL" id="MU839856">
    <property type="protein sequence ID" value="KAK1749560.1"/>
    <property type="molecule type" value="Genomic_DNA"/>
</dbReference>
<name>A0AAJ0B1N8_9PEZI</name>
<evidence type="ECO:0008006" key="5">
    <source>
        <dbReference type="Google" id="ProtNLM"/>
    </source>
</evidence>
<keyword evidence="4" id="KW-1185">Reference proteome</keyword>
<gene>
    <name evidence="3" type="ORF">QBC47DRAFT_354863</name>
</gene>
<keyword evidence="1" id="KW-1133">Transmembrane helix</keyword>
<accession>A0AAJ0B1N8</accession>
<proteinExistence type="predicted"/>
<evidence type="ECO:0000256" key="2">
    <source>
        <dbReference type="SAM" id="SignalP"/>
    </source>
</evidence>
<keyword evidence="1" id="KW-0812">Transmembrane</keyword>
<dbReference type="AlphaFoldDB" id="A0AAJ0B1N8"/>
<sequence length="163" mass="18496">MAIHLLRVTPLILTTSSLTFSFNQYQFFQPCLYLPDTLEDRHVNDVLRVYIKRQFPSGLATILTLYPLTWATAAANLSLRTYAGVPRKLHVAGLMLSAAHMFWAPRAKALMEEIGEECTTGDKDRIGMLRTWLRLHVARSLLADLPSWICFAGAFLLSKRARM</sequence>
<protein>
    <recommendedName>
        <fullName evidence="5">Integral membrane protein</fullName>
    </recommendedName>
</protein>
<evidence type="ECO:0000313" key="3">
    <source>
        <dbReference type="EMBL" id="KAK1749560.1"/>
    </source>
</evidence>
<feature type="chain" id="PRO_5042596665" description="Integral membrane protein" evidence="2">
    <location>
        <begin position="20"/>
        <end position="163"/>
    </location>
</feature>
<evidence type="ECO:0000256" key="1">
    <source>
        <dbReference type="SAM" id="Phobius"/>
    </source>
</evidence>
<comment type="caution">
    <text evidence="3">The sequence shown here is derived from an EMBL/GenBank/DDBJ whole genome shotgun (WGS) entry which is preliminary data.</text>
</comment>
<organism evidence="3 4">
    <name type="scientific">Echria macrotheca</name>
    <dbReference type="NCBI Taxonomy" id="438768"/>
    <lineage>
        <taxon>Eukaryota</taxon>
        <taxon>Fungi</taxon>
        <taxon>Dikarya</taxon>
        <taxon>Ascomycota</taxon>
        <taxon>Pezizomycotina</taxon>
        <taxon>Sordariomycetes</taxon>
        <taxon>Sordariomycetidae</taxon>
        <taxon>Sordariales</taxon>
        <taxon>Schizotheciaceae</taxon>
        <taxon>Echria</taxon>
    </lineage>
</organism>
<evidence type="ECO:0000313" key="4">
    <source>
        <dbReference type="Proteomes" id="UP001239445"/>
    </source>
</evidence>